<gene>
    <name evidence="1" type="ORF">SFCCH060_5180</name>
</gene>
<reference evidence="1 2" key="1">
    <citation type="submission" date="2012-03" db="EMBL/GenBank/DDBJ databases">
        <authorList>
            <person name="Rasko D."/>
            <person name="Redman J."/>
            <person name="Daugherty S.C."/>
            <person name="Tallon L."/>
            <person name="Sadzewicz L."/>
            <person name="Jones K."/>
            <person name="Santana-Cruz I."/>
            <person name="Liu X."/>
        </authorList>
    </citation>
    <scope>NUCLEOTIDE SEQUENCE [LARGE SCALE GENOMIC DNA]</scope>
    <source>
        <strain evidence="1 2">CCH060</strain>
    </source>
</reference>
<organism evidence="1 2">
    <name type="scientific">Shigella flexneri CCH060</name>
    <dbReference type="NCBI Taxonomy" id="754091"/>
    <lineage>
        <taxon>Bacteria</taxon>
        <taxon>Pseudomonadati</taxon>
        <taxon>Pseudomonadota</taxon>
        <taxon>Gammaproteobacteria</taxon>
        <taxon>Enterobacterales</taxon>
        <taxon>Enterobacteriaceae</taxon>
        <taxon>Shigella</taxon>
    </lineage>
</organism>
<name>A0A6N3RAD7_SHIFL</name>
<evidence type="ECO:0000313" key="2">
    <source>
        <dbReference type="Proteomes" id="UP000005406"/>
    </source>
</evidence>
<dbReference type="AlphaFoldDB" id="A0A6N3RAD7"/>
<comment type="caution">
    <text evidence="1">The sequence shown here is derived from an EMBL/GenBank/DDBJ whole genome shotgun (WGS) entry which is preliminary data.</text>
</comment>
<sequence>MVLVPENGRVPVHRGMCFFEIFDFICRHGKPGAVSGYRRHECFS</sequence>
<protein>
    <submittedName>
        <fullName evidence="1">Uncharacterized protein</fullName>
    </submittedName>
</protein>
<dbReference type="EMBL" id="AKMW01000010">
    <property type="protein sequence ID" value="EIQ17771.1"/>
    <property type="molecule type" value="Genomic_DNA"/>
</dbReference>
<dbReference type="Proteomes" id="UP000005406">
    <property type="component" value="Unassembled WGS sequence"/>
</dbReference>
<evidence type="ECO:0000313" key="1">
    <source>
        <dbReference type="EMBL" id="EIQ17771.1"/>
    </source>
</evidence>
<accession>A0A6N3RAD7</accession>
<proteinExistence type="predicted"/>